<dbReference type="SMART" id="SM00448">
    <property type="entry name" value="REC"/>
    <property type="match status" value="1"/>
</dbReference>
<dbReference type="Gene3D" id="3.40.50.2300">
    <property type="match status" value="1"/>
</dbReference>
<dbReference type="SUPFAM" id="SSF52172">
    <property type="entry name" value="CheY-like"/>
    <property type="match status" value="1"/>
</dbReference>
<dbReference type="InterPro" id="IPR029058">
    <property type="entry name" value="AB_hydrolase_fold"/>
</dbReference>
<dbReference type="Gene3D" id="3.40.50.1820">
    <property type="entry name" value="alpha/beta hydrolase"/>
    <property type="match status" value="1"/>
</dbReference>
<keyword evidence="6" id="KW-0804">Transcription</keyword>
<evidence type="ECO:0000256" key="4">
    <source>
        <dbReference type="ARBA" id="ARBA00023015"/>
    </source>
</evidence>
<evidence type="ECO:0000313" key="9">
    <source>
        <dbReference type="EMBL" id="MCW8085028.1"/>
    </source>
</evidence>
<dbReference type="InterPro" id="IPR016032">
    <property type="entry name" value="Sig_transdc_resp-reg_C-effctor"/>
</dbReference>
<dbReference type="InterPro" id="IPR005158">
    <property type="entry name" value="BTAD"/>
</dbReference>
<evidence type="ECO:0000256" key="5">
    <source>
        <dbReference type="ARBA" id="ARBA00023125"/>
    </source>
</evidence>
<protein>
    <submittedName>
        <fullName evidence="9">Alpha/beta fold hydrolase</fullName>
    </submittedName>
</protein>
<evidence type="ECO:0000256" key="3">
    <source>
        <dbReference type="ARBA" id="ARBA00023012"/>
    </source>
</evidence>
<keyword evidence="9" id="KW-0378">Hydrolase</keyword>
<evidence type="ECO:0000256" key="6">
    <source>
        <dbReference type="ARBA" id="ARBA00023163"/>
    </source>
</evidence>
<keyword evidence="4" id="KW-0805">Transcription regulation</keyword>
<dbReference type="InterPro" id="IPR001867">
    <property type="entry name" value="OmpR/PhoB-type_DNA-bd"/>
</dbReference>
<name>A0ABT3NT25_9PROT</name>
<feature type="modified residue" description="4-aspartylphosphate" evidence="7">
    <location>
        <position position="328"/>
    </location>
</feature>
<dbReference type="InterPro" id="IPR039420">
    <property type="entry name" value="WalR-like"/>
</dbReference>
<feature type="domain" description="Response regulatory" evidence="8">
    <location>
        <begin position="279"/>
        <end position="392"/>
    </location>
</feature>
<evidence type="ECO:0000256" key="7">
    <source>
        <dbReference type="PROSITE-ProRule" id="PRU00169"/>
    </source>
</evidence>
<keyword evidence="3" id="KW-0902">Two-component regulatory system</keyword>
<dbReference type="SUPFAM" id="SSF53474">
    <property type="entry name" value="alpha/beta-Hydrolases"/>
    <property type="match status" value="1"/>
</dbReference>
<dbReference type="Gene3D" id="1.25.40.10">
    <property type="entry name" value="Tetratricopeptide repeat domain"/>
    <property type="match status" value="1"/>
</dbReference>
<dbReference type="SMART" id="SM01043">
    <property type="entry name" value="BTAD"/>
    <property type="match status" value="1"/>
</dbReference>
<evidence type="ECO:0000313" key="10">
    <source>
        <dbReference type="Proteomes" id="UP001526430"/>
    </source>
</evidence>
<accession>A0ABT3NT25</accession>
<dbReference type="InterPro" id="IPR000073">
    <property type="entry name" value="AB_hydrolase_1"/>
</dbReference>
<reference evidence="9 10" key="1">
    <citation type="submission" date="2022-10" db="EMBL/GenBank/DDBJ databases">
        <title>Roseococcus glaciei nov., sp. nov., isolated from glacier.</title>
        <authorList>
            <person name="Liu Q."/>
            <person name="Xin Y.-H."/>
        </authorList>
    </citation>
    <scope>NUCLEOTIDE SEQUENCE [LARGE SCALE GENOMIC DNA]</scope>
    <source>
        <strain evidence="9 10">MDT2-1-1</strain>
    </source>
</reference>
<dbReference type="Proteomes" id="UP001526430">
    <property type="component" value="Unassembled WGS sequence"/>
</dbReference>
<dbReference type="RefSeq" id="WP_301588875.1">
    <property type="nucleotide sequence ID" value="NZ_JAPFQI010000002.1"/>
</dbReference>
<evidence type="ECO:0000259" key="8">
    <source>
        <dbReference type="PROSITE" id="PS50110"/>
    </source>
</evidence>
<dbReference type="SUPFAM" id="SSF46894">
    <property type="entry name" value="C-terminal effector domain of the bipartite response regulators"/>
    <property type="match status" value="1"/>
</dbReference>
<dbReference type="GO" id="GO:0016787">
    <property type="term" value="F:hydrolase activity"/>
    <property type="evidence" value="ECO:0007669"/>
    <property type="project" value="UniProtKB-KW"/>
</dbReference>
<dbReference type="InterPro" id="IPR001789">
    <property type="entry name" value="Sig_transdc_resp-reg_receiver"/>
</dbReference>
<comment type="similarity">
    <text evidence="1">Belongs to the AfsR/DnrI/RedD regulatory family.</text>
</comment>
<evidence type="ECO:0000256" key="1">
    <source>
        <dbReference type="ARBA" id="ARBA00005820"/>
    </source>
</evidence>
<gene>
    <name evidence="9" type="ORF">OF850_05265</name>
</gene>
<dbReference type="Gene3D" id="1.10.10.10">
    <property type="entry name" value="Winged helix-like DNA-binding domain superfamily/Winged helix DNA-binding domain"/>
    <property type="match status" value="1"/>
</dbReference>
<dbReference type="EMBL" id="JAPFQI010000002">
    <property type="protein sequence ID" value="MCW8085028.1"/>
    <property type="molecule type" value="Genomic_DNA"/>
</dbReference>
<dbReference type="InterPro" id="IPR011990">
    <property type="entry name" value="TPR-like_helical_dom_sf"/>
</dbReference>
<dbReference type="InterPro" id="IPR036388">
    <property type="entry name" value="WH-like_DNA-bd_sf"/>
</dbReference>
<keyword evidence="5" id="KW-0238">DNA-binding</keyword>
<proteinExistence type="inferred from homology"/>
<sequence length="742" mass="80593">MLTIRLLGEVSVIRGGEALALPPSKKTRALLAYLVATGRPQSRERLCRLLWEVPDDPRGALRWSLSKLRAVVDDPGDGARILADRDTVRFVPNGVACDLHALRAAAVARPIEALPVEHLRAVAEAVNGDFLEGLDLPTQPEFQAWCVAEREEARRHHAAVLGALVARLAPDAPEEALVHSRRLVALDAFDEQERAGLVELLARTGRREEAEQHVEAGLSALREAGLPAAELSRVGRQLRAARANRGSGGAGGEVGELEAVVRPALAVTAGSDAAMAGRRIVVVDDELELGRIVAEYLERHGFSVRTAASGAALDAVLASGSADLVVLDVNLPGEDGFAIARRLRARGGPPMLFLSAAAEVVDRVVGLELGAEDYLTKPFDLRELRARIQAALRRTEVVSTGSDRTVPGLSDGVSVGGDARPSVAASEARGFRLAKNGGTGGPRTKQGQEVRFCRSADGVQIAYATSGAGPPLLKPANWMTHLEHDWESPVWRHWLRELSRNHRLIRYDERCNGLSDWHAEDLSFDACERDLEAVIEAANLQRFPMLGISQGCAFAVAYAVQHPERVSRLVLYGGYARGWAKRGDAAQADTRAAFGTLMQHGWGVDNPASRQLFTSLFVPDGTSEQAQWFNELQRVSASPENAFRLHEVFGQVQIEALLPRVRVPTLVLHCVGDSVVPFEEGRRLARGIPGARFVQLEGRNHILLEEEPAWERFLAEVRPFLEADVAPNHEKAVEPVAGELRP</sequence>
<dbReference type="PANTHER" id="PTHR48111:SF4">
    <property type="entry name" value="DNA-BINDING DUAL TRANSCRIPTIONAL REGULATOR OMPR"/>
    <property type="match status" value="1"/>
</dbReference>
<evidence type="ECO:0000256" key="2">
    <source>
        <dbReference type="ARBA" id="ARBA00022553"/>
    </source>
</evidence>
<dbReference type="PANTHER" id="PTHR48111">
    <property type="entry name" value="REGULATOR OF RPOS"/>
    <property type="match status" value="1"/>
</dbReference>
<dbReference type="Pfam" id="PF00561">
    <property type="entry name" value="Abhydrolase_1"/>
    <property type="match status" value="1"/>
</dbReference>
<dbReference type="PROSITE" id="PS50110">
    <property type="entry name" value="RESPONSE_REGULATORY"/>
    <property type="match status" value="1"/>
</dbReference>
<dbReference type="PRINTS" id="PR00111">
    <property type="entry name" value="ABHYDROLASE"/>
</dbReference>
<comment type="caution">
    <text evidence="9">The sequence shown here is derived from an EMBL/GenBank/DDBJ whole genome shotgun (WGS) entry which is preliminary data.</text>
</comment>
<dbReference type="SMART" id="SM00862">
    <property type="entry name" value="Trans_reg_C"/>
    <property type="match status" value="1"/>
</dbReference>
<dbReference type="Pfam" id="PF00072">
    <property type="entry name" value="Response_reg"/>
    <property type="match status" value="1"/>
</dbReference>
<organism evidence="9 10">
    <name type="scientific">Sabulicella glaciei</name>
    <dbReference type="NCBI Taxonomy" id="2984948"/>
    <lineage>
        <taxon>Bacteria</taxon>
        <taxon>Pseudomonadati</taxon>
        <taxon>Pseudomonadota</taxon>
        <taxon>Alphaproteobacteria</taxon>
        <taxon>Acetobacterales</taxon>
        <taxon>Acetobacteraceae</taxon>
        <taxon>Sabulicella</taxon>
    </lineage>
</organism>
<dbReference type="InterPro" id="IPR011006">
    <property type="entry name" value="CheY-like_superfamily"/>
</dbReference>
<keyword evidence="10" id="KW-1185">Reference proteome</keyword>
<keyword evidence="2 7" id="KW-0597">Phosphoprotein</keyword>